<reference evidence="2 3" key="1">
    <citation type="journal article" date="2015" name="Genome Announc.">
        <title>Draft Genome Sequences of Marine Isolates of Thalassomonas viridans and Thalassomonas actiniarum.</title>
        <authorList>
            <person name="Olonade I."/>
            <person name="van Zyl L.J."/>
            <person name="Trindade M."/>
        </authorList>
    </citation>
    <scope>NUCLEOTIDE SEQUENCE [LARGE SCALE GENOMIC DNA]</scope>
    <source>
        <strain evidence="2 3">XOM25</strain>
    </source>
</reference>
<proteinExistence type="predicted"/>
<protein>
    <submittedName>
        <fullName evidence="2">Hemerythrin domain-containing protein</fullName>
    </submittedName>
</protein>
<dbReference type="Proteomes" id="UP000032352">
    <property type="component" value="Chromosome"/>
</dbReference>
<dbReference type="InterPro" id="IPR012312">
    <property type="entry name" value="Hemerythrin-like"/>
</dbReference>
<dbReference type="KEGG" id="tvd:SG34_023990"/>
<name>A0AAE9Z0L9_9GAMM</name>
<evidence type="ECO:0000259" key="1">
    <source>
        <dbReference type="Pfam" id="PF01814"/>
    </source>
</evidence>
<evidence type="ECO:0000313" key="3">
    <source>
        <dbReference type="Proteomes" id="UP000032352"/>
    </source>
</evidence>
<organism evidence="2 3">
    <name type="scientific">Thalassomonas viridans</name>
    <dbReference type="NCBI Taxonomy" id="137584"/>
    <lineage>
        <taxon>Bacteria</taxon>
        <taxon>Pseudomonadati</taxon>
        <taxon>Pseudomonadota</taxon>
        <taxon>Gammaproteobacteria</taxon>
        <taxon>Alteromonadales</taxon>
        <taxon>Colwelliaceae</taxon>
        <taxon>Thalassomonas</taxon>
    </lineage>
</organism>
<evidence type="ECO:0000313" key="2">
    <source>
        <dbReference type="EMBL" id="WDE04368.1"/>
    </source>
</evidence>
<dbReference type="AlphaFoldDB" id="A0AAE9Z0L9"/>
<reference evidence="2 3" key="2">
    <citation type="journal article" date="2022" name="Mar. Drugs">
        <title>Bioassay-Guided Fractionation Leads to the Detection of Cholic Acid Generated by the Rare Thalassomonas sp.</title>
        <authorList>
            <person name="Pheiffer F."/>
            <person name="Schneider Y.K."/>
            <person name="Hansen E.H."/>
            <person name="Andersen J.H."/>
            <person name="Isaksson J."/>
            <person name="Busche T."/>
            <person name="R C."/>
            <person name="Kalinowski J."/>
            <person name="Zyl L.V."/>
            <person name="Trindade M."/>
        </authorList>
    </citation>
    <scope>NUCLEOTIDE SEQUENCE [LARGE SCALE GENOMIC DNA]</scope>
    <source>
        <strain evidence="2 3">XOM25</strain>
    </source>
</reference>
<gene>
    <name evidence="2" type="ORF">SG34_023990</name>
</gene>
<sequence length="132" mass="14564">MSALIKELTAEHVEITMALNKAKQLGIQSPRGREALLAVKKGLLAHLEKEDRLLYPALNRAAQSNSSLKRTLDVFAADMDKVSASALAFFDKYADGGSGIEFAKEFGGLFATLSQRIRKEETILYKKFDEVS</sequence>
<dbReference type="Gene3D" id="1.20.120.520">
    <property type="entry name" value="nmb1532 protein domain like"/>
    <property type="match status" value="1"/>
</dbReference>
<dbReference type="RefSeq" id="WP_044841733.1">
    <property type="nucleotide sequence ID" value="NZ_CP059733.1"/>
</dbReference>
<feature type="domain" description="Hemerythrin-like" evidence="1">
    <location>
        <begin position="4"/>
        <end position="127"/>
    </location>
</feature>
<accession>A0AAE9Z0L9</accession>
<dbReference type="Pfam" id="PF01814">
    <property type="entry name" value="Hemerythrin"/>
    <property type="match status" value="1"/>
</dbReference>
<keyword evidence="3" id="KW-1185">Reference proteome</keyword>
<dbReference type="EMBL" id="CP059733">
    <property type="protein sequence ID" value="WDE04368.1"/>
    <property type="molecule type" value="Genomic_DNA"/>
</dbReference>